<accession>A0A2T6ANY3</accession>
<name>A0A2T6ANY3_9RHOB</name>
<comment type="caution">
    <text evidence="2">The sequence shown here is derived from an EMBL/GenBank/DDBJ whole genome shotgun (WGS) entry which is preliminary data.</text>
</comment>
<proteinExistence type="predicted"/>
<dbReference type="Proteomes" id="UP000244069">
    <property type="component" value="Unassembled WGS sequence"/>
</dbReference>
<evidence type="ECO:0008006" key="4">
    <source>
        <dbReference type="Google" id="ProtNLM"/>
    </source>
</evidence>
<dbReference type="PANTHER" id="PTHR40590">
    <property type="entry name" value="CYTOPLASMIC PROTEIN-RELATED"/>
    <property type="match status" value="1"/>
</dbReference>
<feature type="signal peptide" evidence="1">
    <location>
        <begin position="1"/>
        <end position="20"/>
    </location>
</feature>
<dbReference type="OrthoDB" id="9806326at2"/>
<dbReference type="PANTHER" id="PTHR40590:SF1">
    <property type="entry name" value="CYTOPLASMIC PROTEIN"/>
    <property type="match status" value="1"/>
</dbReference>
<evidence type="ECO:0000313" key="3">
    <source>
        <dbReference type="Proteomes" id="UP000244069"/>
    </source>
</evidence>
<gene>
    <name evidence="2" type="ORF">C8N44_12147</name>
</gene>
<dbReference type="EMBL" id="QBKN01000021">
    <property type="protein sequence ID" value="PTX45525.1"/>
    <property type="molecule type" value="Genomic_DNA"/>
</dbReference>
<dbReference type="InterPro" id="IPR002816">
    <property type="entry name" value="TraB/PrgY/GumN_fam"/>
</dbReference>
<keyword evidence="1" id="KW-0732">Signal</keyword>
<dbReference type="RefSeq" id="WP_107977751.1">
    <property type="nucleotide sequence ID" value="NZ_BMEZ01000021.1"/>
</dbReference>
<dbReference type="InterPro" id="IPR047111">
    <property type="entry name" value="YbaP-like"/>
</dbReference>
<evidence type="ECO:0000256" key="1">
    <source>
        <dbReference type="SAM" id="SignalP"/>
    </source>
</evidence>
<dbReference type="AlphaFoldDB" id="A0A2T6ANY3"/>
<dbReference type="CDD" id="cd14789">
    <property type="entry name" value="Tiki"/>
    <property type="match status" value="1"/>
</dbReference>
<feature type="chain" id="PRO_5015731871" description="TraB family protein" evidence="1">
    <location>
        <begin position="21"/>
        <end position="330"/>
    </location>
</feature>
<keyword evidence="3" id="KW-1185">Reference proteome</keyword>
<dbReference type="Pfam" id="PF01963">
    <property type="entry name" value="TraB_PrgY_gumN"/>
    <property type="match status" value="1"/>
</dbReference>
<protein>
    <recommendedName>
        <fullName evidence="4">TraB family protein</fullName>
    </recommendedName>
</protein>
<organism evidence="2 3">
    <name type="scientific">Allosediminivita pacifica</name>
    <dbReference type="NCBI Taxonomy" id="1267769"/>
    <lineage>
        <taxon>Bacteria</taxon>
        <taxon>Pseudomonadati</taxon>
        <taxon>Pseudomonadota</taxon>
        <taxon>Alphaproteobacteria</taxon>
        <taxon>Rhodobacterales</taxon>
        <taxon>Paracoccaceae</taxon>
        <taxon>Allosediminivita</taxon>
    </lineage>
</organism>
<evidence type="ECO:0000313" key="2">
    <source>
        <dbReference type="EMBL" id="PTX45525.1"/>
    </source>
</evidence>
<sequence length="330" mass="35863">MIRTLLACLALAGLATMAQAACEGRDLRSTLTATERQTLAVAVAATPYPAGNRWRATRGGDVIEILGTVHLDDPRLAGPAARLRPLVRDAGLVLLEMTETERADLMRAMQSDPTLLVLDDTTLPELMEEDDWQRLSDAARARGLPPFMVARFRPWYVAMLLSFPPCLKAELAEQNGFDAQIESMAREAGTPLRALEPYDTAFRAFDRVPRAAQLDMMLTSLTDAGTSEDQLATLLAAYFDEDHAAGWIVNEILAPRTGVLEGEAAEAAFATLTEALLDARNRAWIPRIEEAAAATDAPVLAAFGAAHLHGEAGVLNLLDEAGWTLERQRF</sequence>
<reference evidence="2 3" key="1">
    <citation type="submission" date="2018-04" db="EMBL/GenBank/DDBJ databases">
        <title>Genomic Encyclopedia of Archaeal and Bacterial Type Strains, Phase II (KMG-II): from individual species to whole genera.</title>
        <authorList>
            <person name="Goeker M."/>
        </authorList>
    </citation>
    <scope>NUCLEOTIDE SEQUENCE [LARGE SCALE GENOMIC DNA]</scope>
    <source>
        <strain evidence="2 3">DSM 29329</strain>
    </source>
</reference>